<organism evidence="5 6">
    <name type="scientific">Noviherbaspirillum suwonense</name>
    <dbReference type="NCBI Taxonomy" id="1224511"/>
    <lineage>
        <taxon>Bacteria</taxon>
        <taxon>Pseudomonadati</taxon>
        <taxon>Pseudomonadota</taxon>
        <taxon>Betaproteobacteria</taxon>
        <taxon>Burkholderiales</taxon>
        <taxon>Oxalobacteraceae</taxon>
        <taxon>Noviherbaspirillum</taxon>
    </lineage>
</organism>
<protein>
    <submittedName>
        <fullName evidence="5">Branched-chain amino acid transport system substrate-binding protein</fullName>
    </submittedName>
</protein>
<gene>
    <name evidence="5" type="ORF">SAMN06295970_1306</name>
</gene>
<dbReference type="PANTHER" id="PTHR30483">
    <property type="entry name" value="LEUCINE-SPECIFIC-BINDING PROTEIN"/>
    <property type="match status" value="1"/>
</dbReference>
<reference evidence="5 6" key="1">
    <citation type="submission" date="2017-05" db="EMBL/GenBank/DDBJ databases">
        <authorList>
            <person name="Varghese N."/>
            <person name="Submissions S."/>
        </authorList>
    </citation>
    <scope>NUCLEOTIDE SEQUENCE [LARGE SCALE GENOMIC DNA]</scope>
    <source>
        <strain evidence="5 6">DSM 26001</strain>
    </source>
</reference>
<dbReference type="Gene3D" id="3.40.50.2300">
    <property type="match status" value="2"/>
</dbReference>
<evidence type="ECO:0000313" key="5">
    <source>
        <dbReference type="EMBL" id="SMP78914.1"/>
    </source>
</evidence>
<dbReference type="EMBL" id="FXUL01000030">
    <property type="protein sequence ID" value="SMP78914.1"/>
    <property type="molecule type" value="Genomic_DNA"/>
</dbReference>
<sequence length="388" mass="41983">MNYLSKMLKTAVATIVAVAFCIPAAAQETIKIGLVAPMSGAFALYGQGFHHSMQAYMANYGDTVAGKKVEIIVRDNTTSTPENAKRLAQELVNRDRVDFLAGFALSPDALAVASLATQAKKPTIVMLAAASGLTGKSPYLTRVSYSNAQTSVTMAKWAYKNGVRKVYTMVSDYAPGIDCEVAFQKAFESLGGKVIGNSRMPLANLDYSPYVQRLKESGADAAYLFVPSGDPMVSFMKNYVERGLPQAGMKLLTTTDLAEEYIKPMGETAVHITNTIQYYDTLDNEENTKYKAAYLKIAGKNPGAIALGGYDGMAAIYEVTRKLDGKLDPEKVMAAMKGMKIKSPRGDLTIDPDTRDAVANMYVAKIEKKGNQYVPVVIDTFVGVKEGQ</sequence>
<accession>A0ABY1QRL7</accession>
<keyword evidence="6" id="KW-1185">Reference proteome</keyword>
<dbReference type="Pfam" id="PF13458">
    <property type="entry name" value="Peripla_BP_6"/>
    <property type="match status" value="1"/>
</dbReference>
<dbReference type="SUPFAM" id="SSF53822">
    <property type="entry name" value="Periplasmic binding protein-like I"/>
    <property type="match status" value="1"/>
</dbReference>
<dbReference type="InterPro" id="IPR028081">
    <property type="entry name" value="Leu-bd"/>
</dbReference>
<dbReference type="PANTHER" id="PTHR30483:SF6">
    <property type="entry name" value="PERIPLASMIC BINDING PROTEIN OF ABC TRANSPORTER FOR NATURAL AMINO ACIDS"/>
    <property type="match status" value="1"/>
</dbReference>
<dbReference type="InterPro" id="IPR051010">
    <property type="entry name" value="BCAA_transport"/>
</dbReference>
<comment type="similarity">
    <text evidence="1">Belongs to the leucine-binding protein family.</text>
</comment>
<proteinExistence type="inferred from homology"/>
<feature type="signal peptide" evidence="3">
    <location>
        <begin position="1"/>
        <end position="26"/>
    </location>
</feature>
<keyword evidence="2 3" id="KW-0732">Signal</keyword>
<evidence type="ECO:0000256" key="1">
    <source>
        <dbReference type="ARBA" id="ARBA00010062"/>
    </source>
</evidence>
<dbReference type="RefSeq" id="WP_283445176.1">
    <property type="nucleotide sequence ID" value="NZ_FXUL01000030.1"/>
</dbReference>
<comment type="caution">
    <text evidence="5">The sequence shown here is derived from an EMBL/GenBank/DDBJ whole genome shotgun (WGS) entry which is preliminary data.</text>
</comment>
<name>A0ABY1QRL7_9BURK</name>
<dbReference type="InterPro" id="IPR028082">
    <property type="entry name" value="Peripla_BP_I"/>
</dbReference>
<feature type="domain" description="Leucine-binding protein" evidence="4">
    <location>
        <begin position="29"/>
        <end position="370"/>
    </location>
</feature>
<evidence type="ECO:0000313" key="6">
    <source>
        <dbReference type="Proteomes" id="UP001158049"/>
    </source>
</evidence>
<evidence type="ECO:0000256" key="2">
    <source>
        <dbReference type="ARBA" id="ARBA00022729"/>
    </source>
</evidence>
<feature type="chain" id="PRO_5046681514" evidence="3">
    <location>
        <begin position="27"/>
        <end position="388"/>
    </location>
</feature>
<evidence type="ECO:0000259" key="4">
    <source>
        <dbReference type="Pfam" id="PF13458"/>
    </source>
</evidence>
<dbReference type="Proteomes" id="UP001158049">
    <property type="component" value="Unassembled WGS sequence"/>
</dbReference>
<evidence type="ECO:0000256" key="3">
    <source>
        <dbReference type="SAM" id="SignalP"/>
    </source>
</evidence>